<reference evidence="1" key="2">
    <citation type="submission" date="2025-09" db="UniProtKB">
        <authorList>
            <consortium name="Ensembl"/>
        </authorList>
    </citation>
    <scope>IDENTIFICATION</scope>
</reference>
<dbReference type="Proteomes" id="UP000694569">
    <property type="component" value="Unplaced"/>
</dbReference>
<protein>
    <submittedName>
        <fullName evidence="1">Uncharacterized protein</fullName>
    </submittedName>
</protein>
<proteinExistence type="predicted"/>
<sequence>MPRPTTPMMRTNSASSVFSGLTNRLMVSTKMLNISAVAKIALPKAPTTSALDKPYVFLGMEIRWERTAKPSDEREREFPIISRLVLPVCRHLLSKKSYSTWGSCQISRGFVF</sequence>
<evidence type="ECO:0000313" key="1">
    <source>
        <dbReference type="Ensembl" id="ENSLLEP00000008910.1"/>
    </source>
</evidence>
<evidence type="ECO:0000313" key="2">
    <source>
        <dbReference type="Proteomes" id="UP000694569"/>
    </source>
</evidence>
<accession>A0A8C5PAK1</accession>
<name>A0A8C5PAK1_9ANUR</name>
<dbReference type="GeneTree" id="ENSGT00900000143215"/>
<reference evidence="1" key="1">
    <citation type="submission" date="2025-08" db="UniProtKB">
        <authorList>
            <consortium name="Ensembl"/>
        </authorList>
    </citation>
    <scope>IDENTIFICATION</scope>
</reference>
<organism evidence="1 2">
    <name type="scientific">Leptobrachium leishanense</name>
    <name type="common">Leishan spiny toad</name>
    <dbReference type="NCBI Taxonomy" id="445787"/>
    <lineage>
        <taxon>Eukaryota</taxon>
        <taxon>Metazoa</taxon>
        <taxon>Chordata</taxon>
        <taxon>Craniata</taxon>
        <taxon>Vertebrata</taxon>
        <taxon>Euteleostomi</taxon>
        <taxon>Amphibia</taxon>
        <taxon>Batrachia</taxon>
        <taxon>Anura</taxon>
        <taxon>Pelobatoidea</taxon>
        <taxon>Megophryidae</taxon>
        <taxon>Leptobrachium</taxon>
    </lineage>
</organism>
<dbReference type="AlphaFoldDB" id="A0A8C5PAK1"/>
<keyword evidence="2" id="KW-1185">Reference proteome</keyword>
<dbReference type="Ensembl" id="ENSLLET00000009260.1">
    <property type="protein sequence ID" value="ENSLLEP00000008910.1"/>
    <property type="gene ID" value="ENSLLEG00000005689.1"/>
</dbReference>
<dbReference type="OrthoDB" id="9833860at2759"/>